<feature type="region of interest" description="Disordered" evidence="4">
    <location>
        <begin position="344"/>
        <end position="437"/>
    </location>
</feature>
<evidence type="ECO:0000256" key="1">
    <source>
        <dbReference type="ARBA" id="ARBA00004123"/>
    </source>
</evidence>
<dbReference type="EMBL" id="CP119900">
    <property type="protein sequence ID" value="WFD21799.1"/>
    <property type="molecule type" value="Genomic_DNA"/>
</dbReference>
<reference evidence="5" key="1">
    <citation type="submission" date="2023-03" db="EMBL/GenBank/DDBJ databases">
        <title>Mating type loci evolution in Malassezia.</title>
        <authorList>
            <person name="Coelho M.A."/>
        </authorList>
    </citation>
    <scope>NUCLEOTIDE SEQUENCE</scope>
    <source>
        <strain evidence="5">CBS 12830</strain>
    </source>
</reference>
<evidence type="ECO:0000256" key="3">
    <source>
        <dbReference type="ARBA" id="ARBA00023242"/>
    </source>
</evidence>
<dbReference type="PANTHER" id="PTHR12940">
    <property type="entry name" value="ES-2 PROTEIN - RELATED"/>
    <property type="match status" value="1"/>
</dbReference>
<feature type="compositionally biased region" description="Polar residues" evidence="4">
    <location>
        <begin position="404"/>
        <end position="429"/>
    </location>
</feature>
<protein>
    <recommendedName>
        <fullName evidence="7">Protein DGCR14</fullName>
    </recommendedName>
</protein>
<dbReference type="InterPro" id="IPR019148">
    <property type="entry name" value="Nuclear_protein_DGCR14_ESS-2"/>
</dbReference>
<sequence>MTGRSMPPPAWPASATRGDVIVPPQVGEQSLRKQTVLDEETYASGLSRIIQRDFFPDLARLRAQNAYLTALDEGTMDDIEETARKLVQEEARCGVLEEMVRRSEAGEPATPLSMPPSTPRLPETPLHSMASTPSTHVGGTPINQRAQDDVRTSMTMGQYQAAYTTEDNASFAQLMEVARKRRRDQYQWAYDAAQAETEKRQARITHAHAQAEQGRRLALPARLAIEGRSAESDSDTPSAPPKALPFVARGALMYAPDANTVGPARPSTVPASSEKPRVYPQRTRMTWATEDNESAPSTPSSSLIDAAVAGSPRIQGYGFVSVPFTPQHAALSEQRMEQLMTWGQLAATPRRLDATPRTERTERSVEPPTPSAPAPEPSRTVQAHRSHKARRIEDLSPAARHLLQRTTRTGSQLYKPAGSSTPRSARWTPTPSPVARR</sequence>
<feature type="compositionally biased region" description="Pro residues" evidence="4">
    <location>
        <begin position="367"/>
        <end position="376"/>
    </location>
</feature>
<evidence type="ECO:0000313" key="6">
    <source>
        <dbReference type="Proteomes" id="UP001214415"/>
    </source>
</evidence>
<name>A0AAF0EB55_9BASI</name>
<evidence type="ECO:0000256" key="2">
    <source>
        <dbReference type="ARBA" id="ARBA00009072"/>
    </source>
</evidence>
<evidence type="ECO:0000256" key="4">
    <source>
        <dbReference type="SAM" id="MobiDB-lite"/>
    </source>
</evidence>
<feature type="region of interest" description="Disordered" evidence="4">
    <location>
        <begin position="102"/>
        <end position="148"/>
    </location>
</feature>
<dbReference type="AlphaFoldDB" id="A0AAF0EB55"/>
<dbReference type="Pfam" id="PF09751">
    <property type="entry name" value="Es2"/>
    <property type="match status" value="1"/>
</dbReference>
<comment type="similarity">
    <text evidence="2">Belongs to the ESS2 family.</text>
</comment>
<evidence type="ECO:0000313" key="5">
    <source>
        <dbReference type="EMBL" id="WFD21799.1"/>
    </source>
</evidence>
<dbReference type="GO" id="GO:0071013">
    <property type="term" value="C:catalytic step 2 spliceosome"/>
    <property type="evidence" value="ECO:0007669"/>
    <property type="project" value="TreeGrafter"/>
</dbReference>
<proteinExistence type="inferred from homology"/>
<dbReference type="PANTHER" id="PTHR12940:SF0">
    <property type="entry name" value="SPLICING FACTOR ESS-2 HOMOLOG"/>
    <property type="match status" value="1"/>
</dbReference>
<dbReference type="Proteomes" id="UP001214415">
    <property type="component" value="Chromosome 1"/>
</dbReference>
<keyword evidence="3" id="KW-0539">Nucleus</keyword>
<evidence type="ECO:0008006" key="7">
    <source>
        <dbReference type="Google" id="ProtNLM"/>
    </source>
</evidence>
<accession>A0AAF0EB55</accession>
<feature type="compositionally biased region" description="Polar residues" evidence="4">
    <location>
        <begin position="129"/>
        <end position="145"/>
    </location>
</feature>
<comment type="subcellular location">
    <subcellularLocation>
        <location evidence="1">Nucleus</location>
    </subcellularLocation>
</comment>
<gene>
    <name evidence="5" type="ORF">MEQU1_000455</name>
</gene>
<keyword evidence="6" id="KW-1185">Reference proteome</keyword>
<feature type="compositionally biased region" description="Basic and acidic residues" evidence="4">
    <location>
        <begin position="350"/>
        <end position="365"/>
    </location>
</feature>
<organism evidence="5 6">
    <name type="scientific">Malassezia equina</name>
    <dbReference type="NCBI Taxonomy" id="1381935"/>
    <lineage>
        <taxon>Eukaryota</taxon>
        <taxon>Fungi</taxon>
        <taxon>Dikarya</taxon>
        <taxon>Basidiomycota</taxon>
        <taxon>Ustilaginomycotina</taxon>
        <taxon>Malasseziomycetes</taxon>
        <taxon>Malasseziales</taxon>
        <taxon>Malasseziaceae</taxon>
        <taxon>Malassezia</taxon>
    </lineage>
</organism>